<dbReference type="Pfam" id="PF13378">
    <property type="entry name" value="MR_MLE_C"/>
    <property type="match status" value="1"/>
</dbReference>
<dbReference type="GO" id="GO:0016052">
    <property type="term" value="P:carbohydrate catabolic process"/>
    <property type="evidence" value="ECO:0007669"/>
    <property type="project" value="TreeGrafter"/>
</dbReference>
<dbReference type="InterPro" id="IPR029017">
    <property type="entry name" value="Enolase-like_N"/>
</dbReference>
<dbReference type="SFLD" id="SFLDS00001">
    <property type="entry name" value="Enolase"/>
    <property type="match status" value="1"/>
</dbReference>
<dbReference type="PANTHER" id="PTHR13794">
    <property type="entry name" value="ENOLASE SUPERFAMILY, MANDELATE RACEMASE"/>
    <property type="match status" value="1"/>
</dbReference>
<dbReference type="Proteomes" id="UP000243688">
    <property type="component" value="Unassembled WGS sequence"/>
</dbReference>
<sequence length="394" mass="45181">MKIVEVETIPLSYRYKEEERWKCPGWVSLQRNAMLVRLHTDKGICGIGEIGEATSIPEGVMRIVEERFKPMLLGEDPTRIEYLWNKMYIRTQHWGMTALAVAIISGLEIALWDILGKWLGRPVYDLLGGPCREKIRVYASAGMNQTPERLQDEMKRYREEGYTAVKMRIGNRDVRSDIDAVRAAREALGPAVDLMADAGMCYVDSPWDFPTVRRVVRELEPCRLFWLEEPFTADNIDDFALLRRLTDIPIATGEHVYTKYEFKRYLTARAVDILQPDATRCGGILEAKKIAALAEAFRRRCAPHIFTSGVSLMANLHVIFSTPNMLVMEYDRTPNPLRDELLVEPLVYRDGYVELPKPVPGLGVELTDEVLKKYSYIPGDPNLKPRFEIDSYIF</sequence>
<dbReference type="InterPro" id="IPR013342">
    <property type="entry name" value="Mandelate_racemase_C"/>
</dbReference>
<comment type="caution">
    <text evidence="5">The sequence shown here is derived from an EMBL/GenBank/DDBJ whole genome shotgun (WGS) entry which is preliminary data.</text>
</comment>
<dbReference type="AlphaFoldDB" id="A0A2A6DYB1"/>
<feature type="domain" description="Mandelate racemase/muconate lactonizing enzyme C-terminal" evidence="4">
    <location>
        <begin position="147"/>
        <end position="249"/>
    </location>
</feature>
<evidence type="ECO:0000259" key="4">
    <source>
        <dbReference type="SMART" id="SM00922"/>
    </source>
</evidence>
<organism evidence="5 6">
    <name type="scientific">Candidatus Reconcilbacillus cellulovorans</name>
    <dbReference type="NCBI Taxonomy" id="1906605"/>
    <lineage>
        <taxon>Bacteria</taxon>
        <taxon>Bacillati</taxon>
        <taxon>Bacillota</taxon>
        <taxon>Bacilli</taxon>
        <taxon>Bacillales</taxon>
        <taxon>Paenibacillaceae</taxon>
        <taxon>Candidatus Reconcilbacillus</taxon>
    </lineage>
</organism>
<dbReference type="Gene3D" id="3.30.390.10">
    <property type="entry name" value="Enolase-like, N-terminal domain"/>
    <property type="match status" value="1"/>
</dbReference>
<proteinExistence type="predicted"/>
<dbReference type="SMART" id="SM00922">
    <property type="entry name" value="MR_MLE"/>
    <property type="match status" value="1"/>
</dbReference>
<dbReference type="InterPro" id="IPR013341">
    <property type="entry name" value="Mandelate_racemase_N_dom"/>
</dbReference>
<dbReference type="Pfam" id="PF02746">
    <property type="entry name" value="MR_MLE_N"/>
    <property type="match status" value="1"/>
</dbReference>
<gene>
    <name evidence="5" type="ORF">BLM47_10795</name>
</gene>
<dbReference type="SUPFAM" id="SSF51604">
    <property type="entry name" value="Enolase C-terminal domain-like"/>
    <property type="match status" value="1"/>
</dbReference>
<evidence type="ECO:0000313" key="5">
    <source>
        <dbReference type="EMBL" id="PDO09781.1"/>
    </source>
</evidence>
<comment type="cofactor">
    <cofactor evidence="1">
        <name>Mg(2+)</name>
        <dbReference type="ChEBI" id="CHEBI:18420"/>
    </cofactor>
</comment>
<name>A0A2A6DYB1_9BACL</name>
<dbReference type="InterPro" id="IPR046945">
    <property type="entry name" value="RHMD-like"/>
</dbReference>
<dbReference type="InterPro" id="IPR029065">
    <property type="entry name" value="Enolase_C-like"/>
</dbReference>
<dbReference type="GO" id="GO:0016836">
    <property type="term" value="F:hydro-lyase activity"/>
    <property type="evidence" value="ECO:0007669"/>
    <property type="project" value="TreeGrafter"/>
</dbReference>
<accession>A0A2A6DYB1</accession>
<dbReference type="PANTHER" id="PTHR13794:SF58">
    <property type="entry name" value="MITOCHONDRIAL ENOLASE SUPERFAMILY MEMBER 1"/>
    <property type="match status" value="1"/>
</dbReference>
<dbReference type="EMBL" id="MOXJ01000028">
    <property type="protein sequence ID" value="PDO09781.1"/>
    <property type="molecule type" value="Genomic_DNA"/>
</dbReference>
<dbReference type="CDD" id="cd03316">
    <property type="entry name" value="MR_like"/>
    <property type="match status" value="1"/>
</dbReference>
<dbReference type="Gene3D" id="3.20.20.120">
    <property type="entry name" value="Enolase-like C-terminal domain"/>
    <property type="match status" value="1"/>
</dbReference>
<keyword evidence="3" id="KW-0460">Magnesium</keyword>
<evidence type="ECO:0000256" key="1">
    <source>
        <dbReference type="ARBA" id="ARBA00001946"/>
    </source>
</evidence>
<dbReference type="SFLD" id="SFLDG00179">
    <property type="entry name" value="mandelate_racemase"/>
    <property type="match status" value="1"/>
</dbReference>
<evidence type="ECO:0000256" key="2">
    <source>
        <dbReference type="ARBA" id="ARBA00022723"/>
    </source>
</evidence>
<dbReference type="InterPro" id="IPR036849">
    <property type="entry name" value="Enolase-like_C_sf"/>
</dbReference>
<protein>
    <recommendedName>
        <fullName evidence="4">Mandelate racemase/muconate lactonizing enzyme C-terminal domain-containing protein</fullName>
    </recommendedName>
</protein>
<reference evidence="5 6" key="1">
    <citation type="submission" date="2016-12" db="EMBL/GenBank/DDBJ databases">
        <title>Candidatus Reconcilibacillus cellulovorans genome.</title>
        <authorList>
            <person name="Kolinko S."/>
            <person name="Wu Y.-W."/>
            <person name="Tachea F."/>
            <person name="Denzel E."/>
            <person name="Hiras J."/>
            <person name="Baecker N."/>
            <person name="Chan L.J."/>
            <person name="Eichorst S.A."/>
            <person name="Frey D."/>
            <person name="Adams P.D."/>
            <person name="Pray T."/>
            <person name="Tanjore D."/>
            <person name="Petzold C.J."/>
            <person name="Gladden J.M."/>
            <person name="Simmons B.A."/>
            <person name="Singer S.W."/>
        </authorList>
    </citation>
    <scope>NUCLEOTIDE SEQUENCE [LARGE SCALE GENOMIC DNA]</scope>
    <source>
        <strain evidence="5">JTherm</strain>
    </source>
</reference>
<evidence type="ECO:0000256" key="3">
    <source>
        <dbReference type="ARBA" id="ARBA00022842"/>
    </source>
</evidence>
<dbReference type="SUPFAM" id="SSF54826">
    <property type="entry name" value="Enolase N-terminal domain-like"/>
    <property type="match status" value="1"/>
</dbReference>
<evidence type="ECO:0000313" key="6">
    <source>
        <dbReference type="Proteomes" id="UP000243688"/>
    </source>
</evidence>
<keyword evidence="2" id="KW-0479">Metal-binding</keyword>
<dbReference type="GO" id="GO:0000287">
    <property type="term" value="F:magnesium ion binding"/>
    <property type="evidence" value="ECO:0007669"/>
    <property type="project" value="TreeGrafter"/>
</dbReference>